<organism evidence="8 9">
    <name type="scientific">Arenimonas terrae</name>
    <dbReference type="NCBI Taxonomy" id="2546226"/>
    <lineage>
        <taxon>Bacteria</taxon>
        <taxon>Pseudomonadati</taxon>
        <taxon>Pseudomonadota</taxon>
        <taxon>Gammaproteobacteria</taxon>
        <taxon>Lysobacterales</taxon>
        <taxon>Lysobacteraceae</taxon>
        <taxon>Arenimonas</taxon>
    </lineage>
</organism>
<dbReference type="EMBL" id="SMDR01000001">
    <property type="protein sequence ID" value="TNJ34516.1"/>
    <property type="molecule type" value="Genomic_DNA"/>
</dbReference>
<name>A0A5C4RTK1_9GAMM</name>
<dbReference type="AlphaFoldDB" id="A0A5C4RTK1"/>
<feature type="transmembrane region" description="Helical" evidence="6">
    <location>
        <begin position="49"/>
        <end position="70"/>
    </location>
</feature>
<sequence length="305" mass="33151">METLLALIATYGLLVVFVAVFLDQGGLPVPAYPPVIVTAALAVDRGESVLAILAVATVAAVLADILWFFGGRRFGVALLRLMCKLSLSPDSCVTMTRDIYTRWGAPSLIGAKFVPGFAAVATTLAGENRTKFGSFLFFDALGALLWAGGAVLLGAVFHEAVNEVLLRLEEFGRWGLPILVGLIAAFVAWKWWQRRRFLKEIEMARISVPELHQLISEGRGPLILDVRSAKQRAEGWIPGARFVANLAEADLEPHDEVIVYCDCPNEASAAILAKQLRSRGFGRVRPLAGGFHAWMTEGHEVAREA</sequence>
<comment type="caution">
    <text evidence="8">The sequence shown here is derived from an EMBL/GenBank/DDBJ whole genome shotgun (WGS) entry which is preliminary data.</text>
</comment>
<feature type="transmembrane region" description="Helical" evidence="6">
    <location>
        <begin position="135"/>
        <end position="154"/>
    </location>
</feature>
<dbReference type="GO" id="GO:0005886">
    <property type="term" value="C:plasma membrane"/>
    <property type="evidence" value="ECO:0007669"/>
    <property type="project" value="UniProtKB-SubCell"/>
</dbReference>
<dbReference type="Pfam" id="PF00581">
    <property type="entry name" value="Rhodanese"/>
    <property type="match status" value="1"/>
</dbReference>
<protein>
    <submittedName>
        <fullName evidence="8">Sulfurtransferase</fullName>
    </submittedName>
</protein>
<evidence type="ECO:0000256" key="5">
    <source>
        <dbReference type="ARBA" id="ARBA00023136"/>
    </source>
</evidence>
<dbReference type="OrthoDB" id="21108at2"/>
<evidence type="ECO:0000256" key="4">
    <source>
        <dbReference type="ARBA" id="ARBA00022989"/>
    </source>
</evidence>
<dbReference type="InterPro" id="IPR051311">
    <property type="entry name" value="DedA_domain"/>
</dbReference>
<evidence type="ECO:0000313" key="8">
    <source>
        <dbReference type="EMBL" id="TNJ34516.1"/>
    </source>
</evidence>
<evidence type="ECO:0000256" key="3">
    <source>
        <dbReference type="ARBA" id="ARBA00022692"/>
    </source>
</evidence>
<dbReference type="PROSITE" id="PS50206">
    <property type="entry name" value="RHODANESE_3"/>
    <property type="match status" value="1"/>
</dbReference>
<dbReference type="Proteomes" id="UP000305760">
    <property type="component" value="Unassembled WGS sequence"/>
</dbReference>
<dbReference type="RefSeq" id="WP_139444978.1">
    <property type="nucleotide sequence ID" value="NZ_SMDR01000001.1"/>
</dbReference>
<dbReference type="Gene3D" id="3.40.250.10">
    <property type="entry name" value="Rhodanese-like domain"/>
    <property type="match status" value="1"/>
</dbReference>
<dbReference type="SUPFAM" id="SSF52821">
    <property type="entry name" value="Rhodanese/Cell cycle control phosphatase"/>
    <property type="match status" value="1"/>
</dbReference>
<accession>A0A5C4RTK1</accession>
<dbReference type="PANTHER" id="PTHR42709">
    <property type="entry name" value="ALKALINE PHOSPHATASE LIKE PROTEIN"/>
    <property type="match status" value="1"/>
</dbReference>
<feature type="transmembrane region" description="Helical" evidence="6">
    <location>
        <begin position="174"/>
        <end position="192"/>
    </location>
</feature>
<comment type="subcellular location">
    <subcellularLocation>
        <location evidence="1">Cell membrane</location>
        <topology evidence="1">Multi-pass membrane protein</topology>
    </subcellularLocation>
</comment>
<evidence type="ECO:0000256" key="2">
    <source>
        <dbReference type="ARBA" id="ARBA00022475"/>
    </source>
</evidence>
<keyword evidence="2" id="KW-1003">Cell membrane</keyword>
<evidence type="ECO:0000256" key="6">
    <source>
        <dbReference type="SAM" id="Phobius"/>
    </source>
</evidence>
<evidence type="ECO:0000259" key="7">
    <source>
        <dbReference type="PROSITE" id="PS50206"/>
    </source>
</evidence>
<evidence type="ECO:0000313" key="9">
    <source>
        <dbReference type="Proteomes" id="UP000305760"/>
    </source>
</evidence>
<dbReference type="InterPro" id="IPR001763">
    <property type="entry name" value="Rhodanese-like_dom"/>
</dbReference>
<keyword evidence="5 6" id="KW-0472">Membrane</keyword>
<keyword evidence="4 6" id="KW-1133">Transmembrane helix</keyword>
<keyword evidence="3 6" id="KW-0812">Transmembrane</keyword>
<proteinExistence type="predicted"/>
<dbReference type="GO" id="GO:0016740">
    <property type="term" value="F:transferase activity"/>
    <property type="evidence" value="ECO:0007669"/>
    <property type="project" value="UniProtKB-KW"/>
</dbReference>
<feature type="domain" description="Rhodanese" evidence="7">
    <location>
        <begin position="217"/>
        <end position="303"/>
    </location>
</feature>
<keyword evidence="8" id="KW-0808">Transferase</keyword>
<keyword evidence="9" id="KW-1185">Reference proteome</keyword>
<dbReference type="PANTHER" id="PTHR42709:SF6">
    <property type="entry name" value="UNDECAPRENYL PHOSPHATE TRANSPORTER A"/>
    <property type="match status" value="1"/>
</dbReference>
<dbReference type="InterPro" id="IPR036873">
    <property type="entry name" value="Rhodanese-like_dom_sf"/>
</dbReference>
<evidence type="ECO:0000256" key="1">
    <source>
        <dbReference type="ARBA" id="ARBA00004651"/>
    </source>
</evidence>
<gene>
    <name evidence="8" type="ORF">E1B00_01635</name>
</gene>
<reference evidence="8 9" key="1">
    <citation type="submission" date="2019-03" db="EMBL/GenBank/DDBJ databases">
        <title>Arenimonas daejeonensis sp. nov., isolated from compost.</title>
        <authorList>
            <person name="Jeon C.O."/>
        </authorList>
    </citation>
    <scope>NUCLEOTIDE SEQUENCE [LARGE SCALE GENOMIC DNA]</scope>
    <source>
        <strain evidence="8 9">R29</strain>
    </source>
</reference>
<dbReference type="SMART" id="SM00450">
    <property type="entry name" value="RHOD"/>
    <property type="match status" value="1"/>
</dbReference>